<dbReference type="Proteomes" id="UP000196816">
    <property type="component" value="Plasmid pAP1468-2"/>
</dbReference>
<evidence type="ECO:0000313" key="4">
    <source>
        <dbReference type="Proteomes" id="UP000196816"/>
    </source>
</evidence>
<feature type="chain" id="PRO_5042025830" evidence="2">
    <location>
        <begin position="35"/>
        <end position="128"/>
    </location>
</feature>
<accession>A0AAC9X2M7</accession>
<name>A0AAC9X2M7_ACEPA</name>
<sequence>MPHPYCSISHGRPVCTAKHILPLFVLLGGMPAFAAAETASPDPKTTQPASTIPEPSPLLRDQTRAMTESCRAWLATPLPAMREGEKGLPPSVQLSSETRHQRDLCAMAIEPDQGLCCTIRSIGVTRPL</sequence>
<dbReference type="EMBL" id="CP021924">
    <property type="protein sequence ID" value="ASC07446.1"/>
    <property type="molecule type" value="Genomic_DNA"/>
</dbReference>
<gene>
    <name evidence="3" type="ORF">S101468_03245</name>
</gene>
<protein>
    <submittedName>
        <fullName evidence="3">Uncharacterized protein</fullName>
    </submittedName>
</protein>
<organism evidence="3 4">
    <name type="scientific">Acetobacter pasteurianus subsp. pasteurianus</name>
    <dbReference type="NCBI Taxonomy" id="481145"/>
    <lineage>
        <taxon>Bacteria</taxon>
        <taxon>Pseudomonadati</taxon>
        <taxon>Pseudomonadota</taxon>
        <taxon>Alphaproteobacteria</taxon>
        <taxon>Acetobacterales</taxon>
        <taxon>Acetobacteraceae</taxon>
        <taxon>Acetobacter</taxon>
    </lineage>
</organism>
<evidence type="ECO:0000256" key="2">
    <source>
        <dbReference type="SAM" id="SignalP"/>
    </source>
</evidence>
<reference evidence="3 4" key="1">
    <citation type="submission" date="2017-06" db="EMBL/GenBank/DDBJ databases">
        <title>Genome sequence of Acetobacter pasteurianus subsp. pasteurianus strain SRCM101468.</title>
        <authorList>
            <person name="Cho S.H."/>
        </authorList>
    </citation>
    <scope>NUCLEOTIDE SEQUENCE [LARGE SCALE GENOMIC DNA]</scope>
    <source>
        <strain evidence="3 4">SRCM101468</strain>
        <plasmid evidence="4">pap1468-2</plasmid>
    </source>
</reference>
<geneLocation type="plasmid" evidence="4">
    <name>pap1468-2</name>
</geneLocation>
<proteinExistence type="predicted"/>
<keyword evidence="2" id="KW-0732">Signal</keyword>
<evidence type="ECO:0000256" key="1">
    <source>
        <dbReference type="SAM" id="MobiDB-lite"/>
    </source>
</evidence>
<evidence type="ECO:0000313" key="3">
    <source>
        <dbReference type="EMBL" id="ASC07446.1"/>
    </source>
</evidence>
<feature type="signal peptide" evidence="2">
    <location>
        <begin position="1"/>
        <end position="34"/>
    </location>
</feature>
<feature type="region of interest" description="Disordered" evidence="1">
    <location>
        <begin position="37"/>
        <end position="57"/>
    </location>
</feature>
<keyword evidence="3" id="KW-0614">Plasmid</keyword>
<dbReference type="AlphaFoldDB" id="A0AAC9X2M7"/>